<gene>
    <name evidence="3" type="ORF">HELGO_WM25976</name>
</gene>
<protein>
    <recommendedName>
        <fullName evidence="2">Copper-binding protein MbnP-like domain-containing protein</fullName>
    </recommendedName>
</protein>
<evidence type="ECO:0000256" key="1">
    <source>
        <dbReference type="SAM" id="SignalP"/>
    </source>
</evidence>
<feature type="signal peptide" evidence="1">
    <location>
        <begin position="1"/>
        <end position="22"/>
    </location>
</feature>
<evidence type="ECO:0000313" key="3">
    <source>
        <dbReference type="EMBL" id="CAA6829919.1"/>
    </source>
</evidence>
<keyword evidence="1" id="KW-0732">Signal</keyword>
<organism evidence="3">
    <name type="scientific">uncultured Aureispira sp</name>
    <dbReference type="NCBI Taxonomy" id="1331704"/>
    <lineage>
        <taxon>Bacteria</taxon>
        <taxon>Pseudomonadati</taxon>
        <taxon>Bacteroidota</taxon>
        <taxon>Saprospiria</taxon>
        <taxon>Saprospirales</taxon>
        <taxon>Saprospiraceae</taxon>
        <taxon>Aureispira</taxon>
        <taxon>environmental samples</taxon>
    </lineage>
</organism>
<dbReference type="Pfam" id="PF20243">
    <property type="entry name" value="MbnP"/>
    <property type="match status" value="1"/>
</dbReference>
<sequence length="273" mass="29671">MKNLQYILFGLTILLATFSACTKEATTEYGQFSLEFDNKVGTEAVTLNASGSTDYPFRTAMSQDFNIQTLGYYISRVELTGPNGESYSDEVSTGATAEEVKGFYQVLESNASSRAITLENVPVGTYDKITFTIGIEADDVEDGANAGVLDPSGSGWLWNWDSGYIFYKLEGTSPASTKADNTFKFHIGGWKEMAGNASLVNNVKRITLDFPSSAEVTTSSDEEAHIVMNLLEILDGHHAIDFSTTNMVMSPAPGADFAHNMENAFMVHGIHAK</sequence>
<name>A0A6S6UDB9_9BACT</name>
<dbReference type="PROSITE" id="PS51257">
    <property type="entry name" value="PROKAR_LIPOPROTEIN"/>
    <property type="match status" value="1"/>
</dbReference>
<dbReference type="EMBL" id="CACVAQ010000525">
    <property type="protein sequence ID" value="CAA6829919.1"/>
    <property type="molecule type" value="Genomic_DNA"/>
</dbReference>
<feature type="chain" id="PRO_5027551940" description="Copper-binding protein MbnP-like domain-containing protein" evidence="1">
    <location>
        <begin position="23"/>
        <end position="273"/>
    </location>
</feature>
<proteinExistence type="predicted"/>
<dbReference type="AlphaFoldDB" id="A0A6S6UDB9"/>
<dbReference type="InterPro" id="IPR046863">
    <property type="entry name" value="MbnP-like_dom"/>
</dbReference>
<accession>A0A6S6UDB9</accession>
<feature type="domain" description="Copper-binding protein MbnP-like" evidence="2">
    <location>
        <begin position="30"/>
        <end position="249"/>
    </location>
</feature>
<reference evidence="3" key="1">
    <citation type="submission" date="2020-01" db="EMBL/GenBank/DDBJ databases">
        <authorList>
            <person name="Meier V. D."/>
            <person name="Meier V D."/>
        </authorList>
    </citation>
    <scope>NUCLEOTIDE SEQUENCE</scope>
    <source>
        <strain evidence="3">HLG_WM_MAG_10</strain>
    </source>
</reference>
<evidence type="ECO:0000259" key="2">
    <source>
        <dbReference type="Pfam" id="PF20243"/>
    </source>
</evidence>